<feature type="region of interest" description="Disordered" evidence="1">
    <location>
        <begin position="1"/>
        <end position="25"/>
    </location>
</feature>
<feature type="compositionally biased region" description="Polar residues" evidence="1">
    <location>
        <begin position="13"/>
        <end position="25"/>
    </location>
</feature>
<evidence type="ECO:0000313" key="3">
    <source>
        <dbReference type="Proteomes" id="UP000032180"/>
    </source>
</evidence>
<protein>
    <submittedName>
        <fullName evidence="2">Uncharacterized protein</fullName>
    </submittedName>
</protein>
<accession>A0A0D9WAV5</accession>
<name>A0A0D9WAV5_9ORYZ</name>
<dbReference type="Proteomes" id="UP000032180">
    <property type="component" value="Chromosome 4"/>
</dbReference>
<dbReference type="AlphaFoldDB" id="A0A0D9WAV5"/>
<dbReference type="EnsemblPlants" id="LPERR04G24290.1">
    <property type="protein sequence ID" value="LPERR04G24290.1"/>
    <property type="gene ID" value="LPERR04G24290"/>
</dbReference>
<reference evidence="3" key="2">
    <citation type="submission" date="2013-12" db="EMBL/GenBank/DDBJ databases">
        <authorList>
            <person name="Yu Y."/>
            <person name="Lee S."/>
            <person name="de Baynast K."/>
            <person name="Wissotski M."/>
            <person name="Liu L."/>
            <person name="Talag J."/>
            <person name="Goicoechea J."/>
            <person name="Angelova A."/>
            <person name="Jetty R."/>
            <person name="Kudrna D."/>
            <person name="Golser W."/>
            <person name="Rivera L."/>
            <person name="Zhang J."/>
            <person name="Wing R."/>
        </authorList>
    </citation>
    <scope>NUCLEOTIDE SEQUENCE</scope>
</reference>
<evidence type="ECO:0000313" key="2">
    <source>
        <dbReference type="EnsemblPlants" id="LPERR04G24290.1"/>
    </source>
</evidence>
<dbReference type="HOGENOM" id="CLU_3035248_0_0_1"/>
<organism evidence="2 3">
    <name type="scientific">Leersia perrieri</name>
    <dbReference type="NCBI Taxonomy" id="77586"/>
    <lineage>
        <taxon>Eukaryota</taxon>
        <taxon>Viridiplantae</taxon>
        <taxon>Streptophyta</taxon>
        <taxon>Embryophyta</taxon>
        <taxon>Tracheophyta</taxon>
        <taxon>Spermatophyta</taxon>
        <taxon>Magnoliopsida</taxon>
        <taxon>Liliopsida</taxon>
        <taxon>Poales</taxon>
        <taxon>Poaceae</taxon>
        <taxon>BOP clade</taxon>
        <taxon>Oryzoideae</taxon>
        <taxon>Oryzeae</taxon>
        <taxon>Oryzinae</taxon>
        <taxon>Leersia</taxon>
    </lineage>
</organism>
<sequence>MTAGQGRRGTWLRRTSSPWHGSTGSVPLRIGTAAGVRILHSFDDVGGDWVLGKNT</sequence>
<evidence type="ECO:0000256" key="1">
    <source>
        <dbReference type="SAM" id="MobiDB-lite"/>
    </source>
</evidence>
<dbReference type="Gramene" id="LPERR04G24290.1">
    <property type="protein sequence ID" value="LPERR04G24290.1"/>
    <property type="gene ID" value="LPERR04G24290"/>
</dbReference>
<reference evidence="2 3" key="1">
    <citation type="submission" date="2012-08" db="EMBL/GenBank/DDBJ databases">
        <title>Oryza genome evolution.</title>
        <authorList>
            <person name="Wing R.A."/>
        </authorList>
    </citation>
    <scope>NUCLEOTIDE SEQUENCE</scope>
</reference>
<proteinExistence type="predicted"/>
<reference evidence="2" key="3">
    <citation type="submission" date="2015-04" db="UniProtKB">
        <authorList>
            <consortium name="EnsemblPlants"/>
        </authorList>
    </citation>
    <scope>IDENTIFICATION</scope>
</reference>
<keyword evidence="3" id="KW-1185">Reference proteome</keyword>